<dbReference type="PANTHER" id="PTHR16026:SF0">
    <property type="entry name" value="CARTILAGE ACIDIC PROTEIN 1"/>
    <property type="match status" value="1"/>
</dbReference>
<name>A0A4S8HW19_9BACT</name>
<feature type="domain" description="ASPIC/UnbV" evidence="2">
    <location>
        <begin position="499"/>
        <end position="565"/>
    </location>
</feature>
<proteinExistence type="predicted"/>
<dbReference type="SUPFAM" id="SSF69318">
    <property type="entry name" value="Integrin alpha N-terminal domain"/>
    <property type="match status" value="3"/>
</dbReference>
<dbReference type="Pfam" id="PF13517">
    <property type="entry name" value="FG-GAP_3"/>
    <property type="match status" value="4"/>
</dbReference>
<keyword evidence="1" id="KW-0732">Signal</keyword>
<dbReference type="InterPro" id="IPR011519">
    <property type="entry name" value="UnbV_ASPIC"/>
</dbReference>
<dbReference type="Gene3D" id="2.130.10.130">
    <property type="entry name" value="Integrin alpha, N-terminal"/>
    <property type="match status" value="3"/>
</dbReference>
<evidence type="ECO:0000313" key="4">
    <source>
        <dbReference type="Proteomes" id="UP000306918"/>
    </source>
</evidence>
<evidence type="ECO:0000259" key="2">
    <source>
        <dbReference type="Pfam" id="PF07593"/>
    </source>
</evidence>
<dbReference type="Pfam" id="PF07593">
    <property type="entry name" value="UnbV_ASPIC"/>
    <property type="match status" value="1"/>
</dbReference>
<comment type="caution">
    <text evidence="3">The sequence shown here is derived from an EMBL/GenBank/DDBJ whole genome shotgun (WGS) entry which is preliminary data.</text>
</comment>
<protein>
    <submittedName>
        <fullName evidence="3">CRTAC1 family protein</fullName>
    </submittedName>
</protein>
<dbReference type="EMBL" id="STFF01000005">
    <property type="protein sequence ID" value="THU37352.1"/>
    <property type="molecule type" value="Genomic_DNA"/>
</dbReference>
<gene>
    <name evidence="3" type="ORF">FAM09_18770</name>
</gene>
<reference evidence="3 4" key="1">
    <citation type="submission" date="2019-04" db="EMBL/GenBank/DDBJ databases">
        <title>Niastella caeni sp. nov., isolated from activated sludge.</title>
        <authorList>
            <person name="Sheng M."/>
        </authorList>
    </citation>
    <scope>NUCLEOTIDE SEQUENCE [LARGE SCALE GENOMIC DNA]</scope>
    <source>
        <strain evidence="3 4">HX-2-15</strain>
    </source>
</reference>
<dbReference type="PANTHER" id="PTHR16026">
    <property type="entry name" value="CARTILAGE ACIDIC PROTEIN 1"/>
    <property type="match status" value="1"/>
</dbReference>
<dbReference type="InterPro" id="IPR013517">
    <property type="entry name" value="FG-GAP"/>
</dbReference>
<evidence type="ECO:0000256" key="1">
    <source>
        <dbReference type="ARBA" id="ARBA00022729"/>
    </source>
</evidence>
<dbReference type="InterPro" id="IPR027039">
    <property type="entry name" value="Crtac1"/>
</dbReference>
<evidence type="ECO:0000313" key="3">
    <source>
        <dbReference type="EMBL" id="THU37352.1"/>
    </source>
</evidence>
<organism evidence="3 4">
    <name type="scientific">Niastella caeni</name>
    <dbReference type="NCBI Taxonomy" id="2569763"/>
    <lineage>
        <taxon>Bacteria</taxon>
        <taxon>Pseudomonadati</taxon>
        <taxon>Bacteroidota</taxon>
        <taxon>Chitinophagia</taxon>
        <taxon>Chitinophagales</taxon>
        <taxon>Chitinophagaceae</taxon>
        <taxon>Niastella</taxon>
    </lineage>
</organism>
<dbReference type="InterPro" id="IPR028994">
    <property type="entry name" value="Integrin_alpha_N"/>
</dbReference>
<dbReference type="AlphaFoldDB" id="A0A4S8HW19"/>
<dbReference type="OrthoDB" id="600363at2"/>
<sequence>MENTGIRFSNDVKQTKDFNILTFRNFYNGGGVAVGDINNDGLADVFFTANAGSNQLYLNKGNWQFEDISAKAGFSLKKQWSTGTVMADINNDGWLDIFVANSGHMNDGISKANQLFINNHNLTFIDSAEAYGLADTGYTTQASFFDYDLDGDLDCFVVNNSPIPVNTLNYANKRELAAENWPVADFLKGGGDHLLRNDNGKFVDVTRESGIHGSLISLGLGVTVGDINNDDYPDIYVSNDFFERDYLYINQKNGTFKDELEKCMQHTSLASMGADIADINNDGYPDIFTTDMLPGDDYRLKTTSSFDNIDVYRLKEKNGFYRQFMQNTLQLNNKNGEFMDVAQYSGVAATDWSWGALMFDADNDGLTDIFVCNGIYLDVTDQDFIDFFANDIIQKMVMTGNREEVDSIINKMPSHPIANKAFKNEGYLKFSDAGINWGLDQPSFSNGAAYGDLDNDGDLDLVVNNVNQPAFVYRNNSREAGQNHYLAVTLKGKHPNKFAVGSEVKLYANNQVYSREVMPSRGFQSSVDYKVVIGLGQTTKVDSMIIIWPDRSYLKYEHPAIDTLHTISQPDNNKINFNTDAQRIQPLMFEAVSNTFDKHREDDHIDFYYERNIPRLLSREGPRAASADVNGDGLTDIYIGGAANQGGQLYLQTPSGFIKKDEKIFKQLADFEDVSVLFFDCDGDKDFDLFVGAGGNNVPANQRQLQHRLYINDGKGNFDLGSNSFPANNMNISVAVANDFDADGDEDLFVGASNVPYTYGVSPVSYLYVNDGKGHFTEIARERNPDIAHIGMVTGAVWANLAGDEQKELVIVGEWMAPRIFSYAGDRFKEIKTDLVDLFGWWKAVSAADMDGDGDLDLVLGNMGENFYLHPDPQHPVKMWINDFDQNGSIEKIITRTIEGKDMPVFLKREMTDQLPSLKKQNLQHRGFAKKTVHELFDAELIEKAVVKQINYAASCIAINNGNGKFTIQDLPAPVQFSCVNTIKCTDINHDGKTDLILGGNEFGFQPQFGRLDACAVTVLMNTGHGGKLKVIDSRESGLRLNGAVRDIVEIKGVENDYLIILQNDSYPVLYDVSKTKK</sequence>
<keyword evidence="4" id="KW-1185">Reference proteome</keyword>
<accession>A0A4S8HW19</accession>
<dbReference type="Proteomes" id="UP000306918">
    <property type="component" value="Unassembled WGS sequence"/>
</dbReference>